<feature type="region of interest" description="Disordered" evidence="1">
    <location>
        <begin position="1"/>
        <end position="91"/>
    </location>
</feature>
<dbReference type="EMBL" id="BAABRP010000015">
    <property type="protein sequence ID" value="GAA5514284.1"/>
    <property type="molecule type" value="Genomic_DNA"/>
</dbReference>
<gene>
    <name evidence="2" type="ORF">Dcar01_03039</name>
</gene>
<evidence type="ECO:0000313" key="2">
    <source>
        <dbReference type="EMBL" id="GAA5514284.1"/>
    </source>
</evidence>
<feature type="compositionally biased region" description="Low complexity" evidence="1">
    <location>
        <begin position="69"/>
        <end position="85"/>
    </location>
</feature>
<dbReference type="Proteomes" id="UP001401887">
    <property type="component" value="Unassembled WGS sequence"/>
</dbReference>
<protein>
    <submittedName>
        <fullName evidence="2">Uncharacterized protein</fullName>
    </submittedName>
</protein>
<reference evidence="2 3" key="1">
    <citation type="submission" date="2024-02" db="EMBL/GenBank/DDBJ databases">
        <title>Deinococcus carri NBRC 110142.</title>
        <authorList>
            <person name="Ichikawa N."/>
            <person name="Katano-Makiyama Y."/>
            <person name="Hidaka K."/>
        </authorList>
    </citation>
    <scope>NUCLEOTIDE SEQUENCE [LARGE SCALE GENOMIC DNA]</scope>
    <source>
        <strain evidence="2 3">NBRC 110142</strain>
    </source>
</reference>
<comment type="caution">
    <text evidence="2">The sequence shown here is derived from an EMBL/GenBank/DDBJ whole genome shotgun (WGS) entry which is preliminary data.</text>
</comment>
<accession>A0ABP9WAC1</accession>
<evidence type="ECO:0000256" key="1">
    <source>
        <dbReference type="SAM" id="MobiDB-lite"/>
    </source>
</evidence>
<keyword evidence="3" id="KW-1185">Reference proteome</keyword>
<proteinExistence type="predicted"/>
<sequence length="91" mass="9692">MTSDDSRRNQRQPDQTEQGGLPADAGNGMSGRSEWTGESETGFTDTPNVTDSPRRPSDRVDRGIPKPPGETNDGTSTDTTFGTTGTDDKGM</sequence>
<feature type="compositionally biased region" description="Polar residues" evidence="1">
    <location>
        <begin position="36"/>
        <end position="50"/>
    </location>
</feature>
<evidence type="ECO:0000313" key="3">
    <source>
        <dbReference type="Proteomes" id="UP001401887"/>
    </source>
</evidence>
<feature type="compositionally biased region" description="Basic and acidic residues" evidence="1">
    <location>
        <begin position="52"/>
        <end position="64"/>
    </location>
</feature>
<dbReference type="RefSeq" id="WP_345466791.1">
    <property type="nucleotide sequence ID" value="NZ_BAABRP010000015.1"/>
</dbReference>
<name>A0ABP9WAC1_9DEIO</name>
<organism evidence="2 3">
    <name type="scientific">Deinococcus carri</name>
    <dbReference type="NCBI Taxonomy" id="1211323"/>
    <lineage>
        <taxon>Bacteria</taxon>
        <taxon>Thermotogati</taxon>
        <taxon>Deinococcota</taxon>
        <taxon>Deinococci</taxon>
        <taxon>Deinococcales</taxon>
        <taxon>Deinococcaceae</taxon>
        <taxon>Deinococcus</taxon>
    </lineage>
</organism>